<sequence>MDQYNQHKQKTTMKTISHSEAVEAFRQFCQGWDDRVHTQDDRETQLMVRNKLMKAIGRIEYFLGKSDEKAMLKARGNLIPGSNEANEKEVLAMFENQKKDWYKDFKEISHDINYIMCIMENVYELKNRRSYESFQLRAENHKLRAEIERLRNEKQ</sequence>
<organism evidence="1 2">
    <name type="scientific">Chryseobacterium gambrini</name>
    <dbReference type="NCBI Taxonomy" id="373672"/>
    <lineage>
        <taxon>Bacteria</taxon>
        <taxon>Pseudomonadati</taxon>
        <taxon>Bacteroidota</taxon>
        <taxon>Flavobacteriia</taxon>
        <taxon>Flavobacteriales</taxon>
        <taxon>Weeksellaceae</taxon>
        <taxon>Chryseobacterium group</taxon>
        <taxon>Chryseobacterium</taxon>
    </lineage>
</organism>
<dbReference type="Proteomes" id="UP000185781">
    <property type="component" value="Unassembled WGS sequence"/>
</dbReference>
<evidence type="ECO:0000313" key="2">
    <source>
        <dbReference type="Proteomes" id="UP000185781"/>
    </source>
</evidence>
<name>A0A1N7LFN0_9FLAO</name>
<dbReference type="EMBL" id="FTOV01000002">
    <property type="protein sequence ID" value="SIS72632.1"/>
    <property type="molecule type" value="Genomic_DNA"/>
</dbReference>
<dbReference type="AlphaFoldDB" id="A0A1N7LFN0"/>
<gene>
    <name evidence="1" type="ORF">SAMN05421785_102204</name>
</gene>
<accession>A0A1N7LFN0</accession>
<dbReference type="STRING" id="373672.SAMN05421785_102204"/>
<evidence type="ECO:0000313" key="1">
    <source>
        <dbReference type="EMBL" id="SIS72632.1"/>
    </source>
</evidence>
<protein>
    <submittedName>
        <fullName evidence="1">Uncharacterized protein</fullName>
    </submittedName>
</protein>
<reference evidence="1 2" key="1">
    <citation type="submission" date="2017-01" db="EMBL/GenBank/DDBJ databases">
        <authorList>
            <person name="Mah S.A."/>
            <person name="Swanson W.J."/>
            <person name="Moy G.W."/>
            <person name="Vacquier V.D."/>
        </authorList>
    </citation>
    <scope>NUCLEOTIDE SEQUENCE [LARGE SCALE GENOMIC DNA]</scope>
    <source>
        <strain evidence="1 2">DSM 18014</strain>
    </source>
</reference>
<proteinExistence type="predicted"/>